<keyword evidence="4" id="KW-1185">Reference proteome</keyword>
<reference evidence="3" key="1">
    <citation type="submission" date="2020-11" db="EMBL/GenBank/DDBJ databases">
        <authorList>
            <consortium name="DOE Joint Genome Institute"/>
            <person name="Ahrendt S."/>
            <person name="Riley R."/>
            <person name="Andreopoulos W."/>
            <person name="LaButti K."/>
            <person name="Pangilinan J."/>
            <person name="Ruiz-duenas F.J."/>
            <person name="Barrasa J.M."/>
            <person name="Sanchez-Garcia M."/>
            <person name="Camarero S."/>
            <person name="Miyauchi S."/>
            <person name="Serrano A."/>
            <person name="Linde D."/>
            <person name="Babiker R."/>
            <person name="Drula E."/>
            <person name="Ayuso-Fernandez I."/>
            <person name="Pacheco R."/>
            <person name="Padilla G."/>
            <person name="Ferreira P."/>
            <person name="Barriuso J."/>
            <person name="Kellner H."/>
            <person name="Castanera R."/>
            <person name="Alfaro M."/>
            <person name="Ramirez L."/>
            <person name="Pisabarro A.G."/>
            <person name="Kuo A."/>
            <person name="Tritt A."/>
            <person name="Lipzen A."/>
            <person name="He G."/>
            <person name="Yan M."/>
            <person name="Ng V."/>
            <person name="Cullen D."/>
            <person name="Martin F."/>
            <person name="Rosso M.-N."/>
            <person name="Henrissat B."/>
            <person name="Hibbett D."/>
            <person name="Martinez A.T."/>
            <person name="Grigoriev I.V."/>
        </authorList>
    </citation>
    <scope>NUCLEOTIDE SEQUENCE</scope>
    <source>
        <strain evidence="3">AH 44721</strain>
    </source>
</reference>
<sequence length="494" mass="57519">MSFLRGATPLMGAVPSLEASNQAQIEDLVQRNRTLEHANKKLNERLAVEMQRGRDNLNTLDTSWKKKEESWNLVCEGILTSCQIVQRRLEVETEAARSAVIKEMAVTREEKLQRLQRDFKIKLFQIREEELERKIEELEDENARLAEETERELQMQREKCLKHSAALKETRESLARSLRDNERKEEKYNKLVADRSNMEAKNGTLDSQLQRVQLQLEGSRTKVTELERGNDELKRTIADQTRQLERWQNLETKGGEAAEKHYKEKVELEFRYQELKEAFEKHQEERQSELDKEKKRAEKLKDAMHNWENEFKAANKQVAKLQKLSDKLKEELEVERARVRPPSPQVYISEVEAEDEPEPEPEPELAKKRQKGKAKATDNDEEQETEGHPKQSRKRKAGTTDPEQSGEDDVEIVDKPKPRRKGSRAPSEIRETKVGNTKTKPVVARRASSPLQSRDQTIKETMGMKSMVRQYGNRRKSKSSPMFRPGHLPLTHSK</sequence>
<evidence type="ECO:0000313" key="3">
    <source>
        <dbReference type="EMBL" id="KAF8910673.1"/>
    </source>
</evidence>
<proteinExistence type="predicted"/>
<feature type="region of interest" description="Disordered" evidence="2">
    <location>
        <begin position="280"/>
        <end position="301"/>
    </location>
</feature>
<evidence type="ECO:0000313" key="4">
    <source>
        <dbReference type="Proteomes" id="UP000724874"/>
    </source>
</evidence>
<comment type="caution">
    <text evidence="3">The sequence shown here is derived from an EMBL/GenBank/DDBJ whole genome shotgun (WGS) entry which is preliminary data.</text>
</comment>
<accession>A0A9P5NYM7</accession>
<dbReference type="EMBL" id="JADNYJ010000006">
    <property type="protein sequence ID" value="KAF8910673.1"/>
    <property type="molecule type" value="Genomic_DNA"/>
</dbReference>
<dbReference type="AlphaFoldDB" id="A0A9P5NYM7"/>
<gene>
    <name evidence="3" type="ORF">CPB84DRAFT_1672740</name>
</gene>
<name>A0A9P5NYM7_GYMJU</name>
<dbReference type="Proteomes" id="UP000724874">
    <property type="component" value="Unassembled WGS sequence"/>
</dbReference>
<protein>
    <submittedName>
        <fullName evidence="3">Uncharacterized protein</fullName>
    </submittedName>
</protein>
<feature type="region of interest" description="Disordered" evidence="2">
    <location>
        <begin position="332"/>
        <end position="494"/>
    </location>
</feature>
<feature type="compositionally biased region" description="Acidic residues" evidence="2">
    <location>
        <begin position="351"/>
        <end position="363"/>
    </location>
</feature>
<evidence type="ECO:0000256" key="2">
    <source>
        <dbReference type="SAM" id="MobiDB-lite"/>
    </source>
</evidence>
<organism evidence="3 4">
    <name type="scientific">Gymnopilus junonius</name>
    <name type="common">Spectacular rustgill mushroom</name>
    <name type="synonym">Gymnopilus spectabilis subsp. junonius</name>
    <dbReference type="NCBI Taxonomy" id="109634"/>
    <lineage>
        <taxon>Eukaryota</taxon>
        <taxon>Fungi</taxon>
        <taxon>Dikarya</taxon>
        <taxon>Basidiomycota</taxon>
        <taxon>Agaricomycotina</taxon>
        <taxon>Agaricomycetes</taxon>
        <taxon>Agaricomycetidae</taxon>
        <taxon>Agaricales</taxon>
        <taxon>Agaricineae</taxon>
        <taxon>Hymenogastraceae</taxon>
        <taxon>Gymnopilus</taxon>
    </lineage>
</organism>
<feature type="coiled-coil region" evidence="1">
    <location>
        <begin position="25"/>
        <end position="52"/>
    </location>
</feature>
<keyword evidence="1" id="KW-0175">Coiled coil</keyword>
<dbReference type="OrthoDB" id="2681654at2759"/>
<evidence type="ECO:0000256" key="1">
    <source>
        <dbReference type="SAM" id="Coils"/>
    </source>
</evidence>